<protein>
    <submittedName>
        <fullName evidence="2">Uncharacterized protein</fullName>
    </submittedName>
</protein>
<dbReference type="KEGG" id="vpn:A21D_03990"/>
<accession>A0A2K9J5K3</accession>
<organism evidence="2 3">
    <name type="scientific">Virgibacillus dokdonensis</name>
    <dbReference type="NCBI Taxonomy" id="302167"/>
    <lineage>
        <taxon>Bacteria</taxon>
        <taxon>Bacillati</taxon>
        <taxon>Bacillota</taxon>
        <taxon>Bacilli</taxon>
        <taxon>Bacillales</taxon>
        <taxon>Bacillaceae</taxon>
        <taxon>Virgibacillus</taxon>
    </lineage>
</organism>
<gene>
    <name evidence="2" type="ORF">A21D_03990</name>
</gene>
<dbReference type="EMBL" id="CP018622">
    <property type="protein sequence ID" value="AUJ27024.1"/>
    <property type="molecule type" value="Genomic_DNA"/>
</dbReference>
<dbReference type="AlphaFoldDB" id="A0A2K9J5K3"/>
<evidence type="ECO:0000313" key="2">
    <source>
        <dbReference type="EMBL" id="AUJ27024.1"/>
    </source>
</evidence>
<evidence type="ECO:0000313" key="3">
    <source>
        <dbReference type="Proteomes" id="UP000234237"/>
    </source>
</evidence>
<dbReference type="Proteomes" id="UP000234237">
    <property type="component" value="Chromosome"/>
</dbReference>
<sequence length="304" mass="35531">MKKAYFAKGDCFITVEEALDKQIREALFCASENCRIPVTPRRSHFREINHKKKVIPSHFMIKGKRDHDSDCCYNTEGQLKIIAKDSEDALSSTDNQKFLLRLNLITSEMKKDKDSSSKDVQSSSKKPSTKTYENKGKLNSYLSTMSKIMKLQSEVENNQELNQLIKLDVGRKQVRWSQFFYNEDRHRQCYNYVHTNSIHPVCICGEISSIELNKKFNCYSLKLKKRKLNEVSNDEDGIKRVPSILVNVYNESVAKHIKYKNEVEQLKNISFFSFIKTSSKPYLKDVLYLNMYGFVHHSKQIYVF</sequence>
<proteinExistence type="predicted"/>
<name>A0A2K9J5K3_9BACI</name>
<reference evidence="3" key="1">
    <citation type="submission" date="2016-11" db="EMBL/GenBank/DDBJ databases">
        <title>Complete genome sequence of Virgibacillus pantothenticus 21D, a halophilic bacterium isolated from the deep hypersaline anoxic basin Discovery in the Mediterranean Sea.</title>
        <authorList>
            <person name="Zeaiter Z."/>
            <person name="Booth J.M."/>
            <person name="Prosdocimi E.M."/>
            <person name="Mapelli F."/>
            <person name="Fusi M."/>
            <person name="Daffonchio D."/>
            <person name="Borin S."/>
            <person name="Crotti E."/>
        </authorList>
    </citation>
    <scope>NUCLEOTIDE SEQUENCE [LARGE SCALE GENOMIC DNA]</scope>
    <source>
        <strain evidence="3">21D</strain>
    </source>
</reference>
<evidence type="ECO:0000256" key="1">
    <source>
        <dbReference type="SAM" id="MobiDB-lite"/>
    </source>
</evidence>
<feature type="region of interest" description="Disordered" evidence="1">
    <location>
        <begin position="111"/>
        <end position="136"/>
    </location>
</feature>